<evidence type="ECO:0000313" key="8">
    <source>
        <dbReference type="EMBL" id="MBK9296620.1"/>
    </source>
</evidence>
<dbReference type="GO" id="GO:0005886">
    <property type="term" value="C:plasma membrane"/>
    <property type="evidence" value="ECO:0007669"/>
    <property type="project" value="UniProtKB-SubCell"/>
</dbReference>
<dbReference type="InterPro" id="IPR052053">
    <property type="entry name" value="IM_YidH-like"/>
</dbReference>
<gene>
    <name evidence="8" type="ORF">IPN02_07190</name>
</gene>
<protein>
    <submittedName>
        <fullName evidence="8">DUF202 domain-containing protein</fullName>
    </submittedName>
</protein>
<evidence type="ECO:0000256" key="3">
    <source>
        <dbReference type="ARBA" id="ARBA00022692"/>
    </source>
</evidence>
<feature type="transmembrane region" description="Helical" evidence="6">
    <location>
        <begin position="75"/>
        <end position="93"/>
    </location>
</feature>
<feature type="domain" description="DUF202" evidence="7">
    <location>
        <begin position="38"/>
        <end position="101"/>
    </location>
</feature>
<evidence type="ECO:0000256" key="6">
    <source>
        <dbReference type="SAM" id="Phobius"/>
    </source>
</evidence>
<name>A0A936NAY0_9ACTN</name>
<accession>A0A936NAY0</accession>
<keyword evidence="2" id="KW-1003">Cell membrane</keyword>
<evidence type="ECO:0000256" key="4">
    <source>
        <dbReference type="ARBA" id="ARBA00022989"/>
    </source>
</evidence>
<keyword evidence="5 6" id="KW-0472">Membrane</keyword>
<proteinExistence type="predicted"/>
<reference evidence="8 9" key="1">
    <citation type="submission" date="2020-10" db="EMBL/GenBank/DDBJ databases">
        <title>Connecting structure to function with the recovery of over 1000 high-quality activated sludge metagenome-assembled genomes encoding full-length rRNA genes using long-read sequencing.</title>
        <authorList>
            <person name="Singleton C.M."/>
            <person name="Petriglieri F."/>
            <person name="Kristensen J.M."/>
            <person name="Kirkegaard R.H."/>
            <person name="Michaelsen T.Y."/>
            <person name="Andersen M.H."/>
            <person name="Karst S.M."/>
            <person name="Dueholm M.S."/>
            <person name="Nielsen P.H."/>
            <person name="Albertsen M."/>
        </authorList>
    </citation>
    <scope>NUCLEOTIDE SEQUENCE [LARGE SCALE GENOMIC DNA]</scope>
    <source>
        <strain evidence="8">Lyne_18-Q3-R50-59_MAXAC.006</strain>
    </source>
</reference>
<dbReference type="AlphaFoldDB" id="A0A936NAY0"/>
<evidence type="ECO:0000259" key="7">
    <source>
        <dbReference type="Pfam" id="PF02656"/>
    </source>
</evidence>
<comment type="caution">
    <text evidence="8">The sequence shown here is derived from an EMBL/GenBank/DDBJ whole genome shotgun (WGS) entry which is preliminary data.</text>
</comment>
<feature type="transmembrane region" description="Helical" evidence="6">
    <location>
        <begin position="113"/>
        <end position="135"/>
    </location>
</feature>
<dbReference type="Pfam" id="PF02656">
    <property type="entry name" value="DUF202"/>
    <property type="match status" value="1"/>
</dbReference>
<sequence>MTTPAPSRPRRRVGPTRQAITNSFGTDPRLVGSEPDYRFTLANERTYLAWIRTALALAAGGLGTITVIDTFYGQELLGLMLLGLSFITAATSYRRWSANERSIRLERPLPPSILPQVMTIGTALVAIAASVLVIVGKL</sequence>
<dbReference type="InterPro" id="IPR003807">
    <property type="entry name" value="DUF202"/>
</dbReference>
<evidence type="ECO:0000256" key="2">
    <source>
        <dbReference type="ARBA" id="ARBA00022475"/>
    </source>
</evidence>
<evidence type="ECO:0000313" key="9">
    <source>
        <dbReference type="Proteomes" id="UP000727993"/>
    </source>
</evidence>
<feature type="transmembrane region" description="Helical" evidence="6">
    <location>
        <begin position="47"/>
        <end position="68"/>
    </location>
</feature>
<dbReference type="PANTHER" id="PTHR34187:SF2">
    <property type="entry name" value="DUF202 DOMAIN-CONTAINING PROTEIN"/>
    <property type="match status" value="1"/>
</dbReference>
<dbReference type="Proteomes" id="UP000727993">
    <property type="component" value="Unassembled WGS sequence"/>
</dbReference>
<dbReference type="PANTHER" id="PTHR34187">
    <property type="entry name" value="FGR18P"/>
    <property type="match status" value="1"/>
</dbReference>
<keyword evidence="3 6" id="KW-0812">Transmembrane</keyword>
<evidence type="ECO:0000256" key="5">
    <source>
        <dbReference type="ARBA" id="ARBA00023136"/>
    </source>
</evidence>
<organism evidence="8 9">
    <name type="scientific">Candidatus Neomicrothrix subdominans</name>
    <dbReference type="NCBI Taxonomy" id="2954438"/>
    <lineage>
        <taxon>Bacteria</taxon>
        <taxon>Bacillati</taxon>
        <taxon>Actinomycetota</taxon>
        <taxon>Acidimicrobiia</taxon>
        <taxon>Acidimicrobiales</taxon>
        <taxon>Microthrixaceae</taxon>
        <taxon>Candidatus Neomicrothrix</taxon>
    </lineage>
</organism>
<keyword evidence="4 6" id="KW-1133">Transmembrane helix</keyword>
<evidence type="ECO:0000256" key="1">
    <source>
        <dbReference type="ARBA" id="ARBA00004651"/>
    </source>
</evidence>
<comment type="subcellular location">
    <subcellularLocation>
        <location evidence="1">Cell membrane</location>
        <topology evidence="1">Multi-pass membrane protein</topology>
    </subcellularLocation>
</comment>
<dbReference type="EMBL" id="JADJZA010000003">
    <property type="protein sequence ID" value="MBK9296620.1"/>
    <property type="molecule type" value="Genomic_DNA"/>
</dbReference>